<sequence length="198" mass="23168">MHKNYASCLHSRTVFNQDPSCRRVIKEESEALEHREKGIVRWHRAISTNLVKPLVFIPEDELSRENGSEYNECKKKSLMSKMRKTFGRFITHHCQNKQLKNFDKRIDSNCTRSPSRTRNFPRFPVKCDRILRTSKVTGSPLQFLGRAAANHMQRNDSYSYRRTDNKATKGQAKQLANIDETKIFSTLKSQPQKTGWYT</sequence>
<organism evidence="1 2">
    <name type="scientific">Scyliorhinus torazame</name>
    <name type="common">Cloudy catshark</name>
    <name type="synonym">Catulus torazame</name>
    <dbReference type="NCBI Taxonomy" id="75743"/>
    <lineage>
        <taxon>Eukaryota</taxon>
        <taxon>Metazoa</taxon>
        <taxon>Chordata</taxon>
        <taxon>Craniata</taxon>
        <taxon>Vertebrata</taxon>
        <taxon>Chondrichthyes</taxon>
        <taxon>Elasmobranchii</taxon>
        <taxon>Galeomorphii</taxon>
        <taxon>Galeoidea</taxon>
        <taxon>Carcharhiniformes</taxon>
        <taxon>Scyliorhinidae</taxon>
        <taxon>Scyliorhinus</taxon>
    </lineage>
</organism>
<dbReference type="PANTHER" id="PTHR36473:SF1">
    <property type="entry name" value="GENE 11100-RELATED"/>
    <property type="match status" value="1"/>
</dbReference>
<dbReference type="Proteomes" id="UP000288216">
    <property type="component" value="Unassembled WGS sequence"/>
</dbReference>
<dbReference type="OrthoDB" id="9042669at2759"/>
<dbReference type="OMA" id="SEYNECK"/>
<name>A0A401PQC8_SCYTO</name>
<gene>
    <name evidence="1" type="ORF">scyTo_0017328</name>
</gene>
<dbReference type="InterPro" id="IPR055322">
    <property type="entry name" value="C3orf49-like"/>
</dbReference>
<keyword evidence="2" id="KW-1185">Reference proteome</keyword>
<dbReference type="PANTHER" id="PTHR36473">
    <property type="entry name" value="CHROMOSOME 3 OPEN READING FRAME 49"/>
    <property type="match status" value="1"/>
</dbReference>
<accession>A0A401PQC8</accession>
<dbReference type="EMBL" id="BFAA01011169">
    <property type="protein sequence ID" value="GCB75328.1"/>
    <property type="molecule type" value="Genomic_DNA"/>
</dbReference>
<evidence type="ECO:0000313" key="2">
    <source>
        <dbReference type="Proteomes" id="UP000288216"/>
    </source>
</evidence>
<reference evidence="1 2" key="1">
    <citation type="journal article" date="2018" name="Nat. Ecol. Evol.">
        <title>Shark genomes provide insights into elasmobranch evolution and the origin of vertebrates.</title>
        <authorList>
            <person name="Hara Y"/>
            <person name="Yamaguchi K"/>
            <person name="Onimaru K"/>
            <person name="Kadota M"/>
            <person name="Koyanagi M"/>
            <person name="Keeley SD"/>
            <person name="Tatsumi K"/>
            <person name="Tanaka K"/>
            <person name="Motone F"/>
            <person name="Kageyama Y"/>
            <person name="Nozu R"/>
            <person name="Adachi N"/>
            <person name="Nishimura O"/>
            <person name="Nakagawa R"/>
            <person name="Tanegashima C"/>
            <person name="Kiyatake I"/>
            <person name="Matsumoto R"/>
            <person name="Murakumo K"/>
            <person name="Nishida K"/>
            <person name="Terakita A"/>
            <person name="Kuratani S"/>
            <person name="Sato K"/>
            <person name="Hyodo S Kuraku.S."/>
        </authorList>
    </citation>
    <scope>NUCLEOTIDE SEQUENCE [LARGE SCALE GENOMIC DNA]</scope>
</reference>
<comment type="caution">
    <text evidence="1">The sequence shown here is derived from an EMBL/GenBank/DDBJ whole genome shotgun (WGS) entry which is preliminary data.</text>
</comment>
<protein>
    <submittedName>
        <fullName evidence="1">Uncharacterized protein</fullName>
    </submittedName>
</protein>
<evidence type="ECO:0000313" key="1">
    <source>
        <dbReference type="EMBL" id="GCB75328.1"/>
    </source>
</evidence>
<proteinExistence type="predicted"/>
<dbReference type="AlphaFoldDB" id="A0A401PQC8"/>